<dbReference type="InterPro" id="IPR054211">
    <property type="entry name" value="DUF6918"/>
</dbReference>
<evidence type="ECO:0000313" key="2">
    <source>
        <dbReference type="Proteomes" id="UP000035199"/>
    </source>
</evidence>
<evidence type="ECO:0000313" key="1">
    <source>
        <dbReference type="EMBL" id="AKK04372.1"/>
    </source>
</evidence>
<dbReference type="PATRIC" id="fig|571915.4.peg.10"/>
<keyword evidence="2" id="KW-1185">Reference proteome</keyword>
<dbReference type="STRING" id="571915.CMUST_00045"/>
<proteinExistence type="predicted"/>
<reference evidence="2" key="2">
    <citation type="submission" date="2015-05" db="EMBL/GenBank/DDBJ databases">
        <title>Complete genome sequence of Corynebacterium mustelae DSM 45274, isolated from various tissues of a male ferret with lethal sepsis.</title>
        <authorList>
            <person name="Ruckert C."/>
            <person name="Albersmeier A."/>
            <person name="Winkler A."/>
            <person name="Tauch A."/>
        </authorList>
    </citation>
    <scope>NUCLEOTIDE SEQUENCE [LARGE SCALE GENOMIC DNA]</scope>
    <source>
        <strain evidence="2">DSM 45274</strain>
    </source>
</reference>
<dbReference type="AlphaFoldDB" id="A0A0G3GZV1"/>
<accession>A0A0G3GZV1</accession>
<organism evidence="1 2">
    <name type="scientific">Corynebacterium mustelae</name>
    <dbReference type="NCBI Taxonomy" id="571915"/>
    <lineage>
        <taxon>Bacteria</taxon>
        <taxon>Bacillati</taxon>
        <taxon>Actinomycetota</taxon>
        <taxon>Actinomycetes</taxon>
        <taxon>Mycobacteriales</taxon>
        <taxon>Corynebacteriaceae</taxon>
        <taxon>Corynebacterium</taxon>
    </lineage>
</organism>
<dbReference type="RefSeq" id="WP_047260805.1">
    <property type="nucleotide sequence ID" value="NZ_CP011542.1"/>
</dbReference>
<sequence length="147" mass="15852">MSDLSVLLGDQRETLAAELAGLVESAVDSTSGISGMTVKGLLGAAKKVNDKVVAKATNRLLPEILETLQPRWVEYQASDVADFGTFLNTHSDAVVDDILEVLDKNAQKVDNSAVQKGYNTIRSKAAGLIKPHLPMLGDVIERYMKKV</sequence>
<reference evidence="1 2" key="1">
    <citation type="journal article" date="2015" name="Genome Announc.">
        <title>Complete Genome Sequence of the Type Strain Corynebacterium mustelae DSM 45274, Isolated from Various Tissues of a Male Ferret with Lethal Sepsis.</title>
        <authorList>
            <person name="Ruckert C."/>
            <person name="Eimer J."/>
            <person name="Winkler A."/>
            <person name="Tauch A."/>
        </authorList>
    </citation>
    <scope>NUCLEOTIDE SEQUENCE [LARGE SCALE GENOMIC DNA]</scope>
    <source>
        <strain evidence="1 2">DSM 45274</strain>
    </source>
</reference>
<gene>
    <name evidence="1" type="ORF">CMUST_00045</name>
</gene>
<dbReference type="OrthoDB" id="530636at2"/>
<dbReference type="Pfam" id="PF21893">
    <property type="entry name" value="DUF6918"/>
    <property type="match status" value="1"/>
</dbReference>
<dbReference type="Proteomes" id="UP000035199">
    <property type="component" value="Chromosome"/>
</dbReference>
<protein>
    <submittedName>
        <fullName evidence="1">Uncharacterized protein</fullName>
    </submittedName>
</protein>
<dbReference type="KEGG" id="cmv:CMUST_00045"/>
<dbReference type="EMBL" id="CP011542">
    <property type="protein sequence ID" value="AKK04372.1"/>
    <property type="molecule type" value="Genomic_DNA"/>
</dbReference>
<name>A0A0G3GZV1_9CORY</name>